<reference evidence="4 5" key="1">
    <citation type="submission" date="2018-11" db="EMBL/GenBank/DDBJ databases">
        <authorList>
            <consortium name="Pathogen Informatics"/>
        </authorList>
    </citation>
    <scope>NUCLEOTIDE SEQUENCE [LARGE SCALE GENOMIC DNA]</scope>
</reference>
<evidence type="ECO:0000313" key="5">
    <source>
        <dbReference type="Proteomes" id="UP000271889"/>
    </source>
</evidence>
<dbReference type="OrthoDB" id="2150324at2759"/>
<dbReference type="GO" id="GO:0006888">
    <property type="term" value="P:endoplasmic reticulum to Golgi vesicle-mediated transport"/>
    <property type="evidence" value="ECO:0007669"/>
    <property type="project" value="TreeGrafter"/>
</dbReference>
<protein>
    <submittedName>
        <fullName evidence="4">Uncharacterized protein</fullName>
    </submittedName>
</protein>
<comment type="subcellular location">
    <subcellularLocation>
        <location evidence="1">Cytoplasmic vesicle</location>
        <location evidence="1">COPI-coated vesicle membrane</location>
        <topology evidence="1">Peripheral membrane protein</topology>
        <orientation evidence="1">Cytoplasmic side</orientation>
    </subcellularLocation>
</comment>
<dbReference type="SUPFAM" id="SSF50978">
    <property type="entry name" value="WD40 repeat-like"/>
    <property type="match status" value="1"/>
</dbReference>
<dbReference type="PANTHER" id="PTHR19876:SF2">
    <property type="entry name" value="COATOMER SUBUNIT BETA"/>
    <property type="match status" value="1"/>
</dbReference>
<dbReference type="InterPro" id="IPR050844">
    <property type="entry name" value="Coatomer_complex_subunit"/>
</dbReference>
<dbReference type="AlphaFoldDB" id="A0A3P7QM87"/>
<name>A0A3P7QM87_CYLGO</name>
<dbReference type="GO" id="GO:0006891">
    <property type="term" value="P:intra-Golgi vesicle-mediated transport"/>
    <property type="evidence" value="ECO:0007669"/>
    <property type="project" value="TreeGrafter"/>
</dbReference>
<sequence>MSSALNVERTFITKSNQVKCVDFHPAKTTYDRNVSVWTYDGQQIVKSFTFASRKGWIVTGSDNMHVRIFDYNCFDLFHHFQTHSDYLKRVQLCNLRIFAFVSSNNFLWAERNHEARRDCSLCLPNSCLPSLLPRFSFL</sequence>
<dbReference type="GO" id="GO:0006886">
    <property type="term" value="P:intracellular protein transport"/>
    <property type="evidence" value="ECO:0007669"/>
    <property type="project" value="TreeGrafter"/>
</dbReference>
<evidence type="ECO:0000256" key="3">
    <source>
        <dbReference type="ARBA" id="ARBA00022737"/>
    </source>
</evidence>
<dbReference type="GO" id="GO:0030126">
    <property type="term" value="C:COPI vesicle coat"/>
    <property type="evidence" value="ECO:0007669"/>
    <property type="project" value="TreeGrafter"/>
</dbReference>
<dbReference type="GO" id="GO:0006890">
    <property type="term" value="P:retrograde vesicle-mediated transport, Golgi to endoplasmic reticulum"/>
    <property type="evidence" value="ECO:0007669"/>
    <property type="project" value="TreeGrafter"/>
</dbReference>
<proteinExistence type="predicted"/>
<keyword evidence="5" id="KW-1185">Reference proteome</keyword>
<evidence type="ECO:0000256" key="1">
    <source>
        <dbReference type="ARBA" id="ARBA00004347"/>
    </source>
</evidence>
<gene>
    <name evidence="4" type="ORF">CGOC_LOCUS12222</name>
</gene>
<dbReference type="PANTHER" id="PTHR19876">
    <property type="entry name" value="COATOMER"/>
    <property type="match status" value="1"/>
</dbReference>
<dbReference type="Gene3D" id="2.130.10.10">
    <property type="entry name" value="YVTN repeat-like/Quinoprotein amine dehydrogenase"/>
    <property type="match status" value="1"/>
</dbReference>
<evidence type="ECO:0000256" key="2">
    <source>
        <dbReference type="ARBA" id="ARBA00022574"/>
    </source>
</evidence>
<accession>A0A3P7QM87</accession>
<evidence type="ECO:0000313" key="4">
    <source>
        <dbReference type="EMBL" id="VDN32862.1"/>
    </source>
</evidence>
<dbReference type="InterPro" id="IPR015943">
    <property type="entry name" value="WD40/YVTN_repeat-like_dom_sf"/>
</dbReference>
<keyword evidence="3" id="KW-0677">Repeat</keyword>
<organism evidence="4 5">
    <name type="scientific">Cylicostephanus goldi</name>
    <name type="common">Nematode worm</name>
    <dbReference type="NCBI Taxonomy" id="71465"/>
    <lineage>
        <taxon>Eukaryota</taxon>
        <taxon>Metazoa</taxon>
        <taxon>Ecdysozoa</taxon>
        <taxon>Nematoda</taxon>
        <taxon>Chromadorea</taxon>
        <taxon>Rhabditida</taxon>
        <taxon>Rhabditina</taxon>
        <taxon>Rhabditomorpha</taxon>
        <taxon>Strongyloidea</taxon>
        <taxon>Strongylidae</taxon>
        <taxon>Cylicostephanus</taxon>
    </lineage>
</organism>
<keyword evidence="2" id="KW-0853">WD repeat</keyword>
<dbReference type="Proteomes" id="UP000271889">
    <property type="component" value="Unassembled WGS sequence"/>
</dbReference>
<dbReference type="InterPro" id="IPR036322">
    <property type="entry name" value="WD40_repeat_dom_sf"/>
</dbReference>
<dbReference type="EMBL" id="UYRV01121573">
    <property type="protein sequence ID" value="VDN32862.1"/>
    <property type="molecule type" value="Genomic_DNA"/>
</dbReference>